<keyword evidence="3" id="KW-1185">Reference proteome</keyword>
<reference evidence="2 3" key="1">
    <citation type="submission" date="2016-07" db="EMBL/GenBank/DDBJ databases">
        <authorList>
            <person name="Jeong J.-J."/>
            <person name="Kim D.W."/>
            <person name="Sang M.K."/>
            <person name="Choi I.-G."/>
            <person name="Kim K.D."/>
        </authorList>
    </citation>
    <scope>NUCLEOTIDE SEQUENCE [LARGE SCALE GENOMIC DNA]</scope>
    <source>
        <strain evidence="2 3">UTM-3</strain>
    </source>
</reference>
<dbReference type="EMBL" id="MAYH01000012">
    <property type="protein sequence ID" value="OCA76164.1"/>
    <property type="molecule type" value="Genomic_DNA"/>
</dbReference>
<dbReference type="OrthoDB" id="1270777at2"/>
<feature type="chain" id="PRO_5008621270" evidence="1">
    <location>
        <begin position="22"/>
        <end position="103"/>
    </location>
</feature>
<dbReference type="Proteomes" id="UP000092651">
    <property type="component" value="Unassembled WGS sequence"/>
</dbReference>
<evidence type="ECO:0000313" key="2">
    <source>
        <dbReference type="EMBL" id="OCA76164.1"/>
    </source>
</evidence>
<dbReference type="AlphaFoldDB" id="A0A1B8ZX91"/>
<protein>
    <submittedName>
        <fullName evidence="2">Uncharacterized protein</fullName>
    </submittedName>
</protein>
<dbReference type="RefSeq" id="WP_065393836.1">
    <property type="nucleotide sequence ID" value="NZ_MAYH01000012.1"/>
</dbReference>
<gene>
    <name evidence="2" type="ORF">BBI01_05580</name>
</gene>
<dbReference type="PROSITE" id="PS51257">
    <property type="entry name" value="PROKAR_LIPOPROTEIN"/>
    <property type="match status" value="1"/>
</dbReference>
<organism evidence="2 3">
    <name type="scientific">Chryseobacterium artocarpi</name>
    <dbReference type="NCBI Taxonomy" id="1414727"/>
    <lineage>
        <taxon>Bacteria</taxon>
        <taxon>Pseudomonadati</taxon>
        <taxon>Bacteroidota</taxon>
        <taxon>Flavobacteriia</taxon>
        <taxon>Flavobacteriales</taxon>
        <taxon>Weeksellaceae</taxon>
        <taxon>Chryseobacterium group</taxon>
        <taxon>Chryseobacterium</taxon>
    </lineage>
</organism>
<name>A0A1B8ZX91_9FLAO</name>
<sequence>MKAWTYLLLLFTMITSCSSNSESQKLIWYNNATINNILEDPDKPEEVVRVAIGISAQVFYISKKSPDYKTMMEKVDLSFKKGKTYNIGVESKTNIIKEINEVK</sequence>
<accession>A0A1B8ZX91</accession>
<comment type="caution">
    <text evidence="2">The sequence shown here is derived from an EMBL/GenBank/DDBJ whole genome shotgun (WGS) entry which is preliminary data.</text>
</comment>
<evidence type="ECO:0000256" key="1">
    <source>
        <dbReference type="SAM" id="SignalP"/>
    </source>
</evidence>
<keyword evidence="1" id="KW-0732">Signal</keyword>
<evidence type="ECO:0000313" key="3">
    <source>
        <dbReference type="Proteomes" id="UP000092651"/>
    </source>
</evidence>
<proteinExistence type="predicted"/>
<feature type="signal peptide" evidence="1">
    <location>
        <begin position="1"/>
        <end position="21"/>
    </location>
</feature>